<dbReference type="AlphaFoldDB" id="A0AAV1K5F0"/>
<sequence>MPTKNNLKFDDTIQCCFYSCEKYSYKDWENLCASVNDLISNLSKDYLWNRDEFKVCMSLQPNTENNAAHLTSVTCFGDNIEDEWFIVYLLYEITKVHCDLVVYVEDSDGCFLLIEAADYIPDWLHPDNAENRVFIYQNNIHVIYPELISLDEEVDISNAVELISSNKEKTKAQPEVQTAIFKRINGYPQKIQEDIHNCVVSLPLELATILMFKPSLISPIVNAYCNYDIFDAKTCQNMKYQNCIDTQVKFPKLLYAMLLKSKPIKSLFKSCNIISEERKILLGFKLTCGYQIIMNQSEKDVLSSHGYKKFLNSLQKTGYFKENIEGSKEYTELLDKATTYFLNIECPLNTYTCNEILSIKTNEAFLRMKDTLRNGTNNVLMEDNDDWLNITPDQLNELLTKQFKPGATALQTNEISPQNMTSALKEFLNNQSDYEGIEKPLESVDKDTIDFDPDDFKNCIEKYLNMLTLNNNANELNENSECSEDDEISQSIEKELEAKFRFIAKRGENTVRDNLVQSMKEEGLTGPASNVLKTIGFKKTDLLDSDDDE</sequence>
<dbReference type="PANTHER" id="PTHR13060">
    <property type="entry name" value="SGT1 PROTEIN HSGT1 SUPPRESSOR OF GCR2"/>
    <property type="match status" value="1"/>
</dbReference>
<accession>A0AAV1K5F0</accession>
<keyword evidence="2" id="KW-1185">Reference proteome</keyword>
<gene>
    <name evidence="1" type="ORF">LNINA_LOCUS15031</name>
</gene>
<organism evidence="1 2">
    <name type="scientific">Leptosia nina</name>
    <dbReference type="NCBI Taxonomy" id="320188"/>
    <lineage>
        <taxon>Eukaryota</taxon>
        <taxon>Metazoa</taxon>
        <taxon>Ecdysozoa</taxon>
        <taxon>Arthropoda</taxon>
        <taxon>Hexapoda</taxon>
        <taxon>Insecta</taxon>
        <taxon>Pterygota</taxon>
        <taxon>Neoptera</taxon>
        <taxon>Endopterygota</taxon>
        <taxon>Lepidoptera</taxon>
        <taxon>Glossata</taxon>
        <taxon>Ditrysia</taxon>
        <taxon>Papilionoidea</taxon>
        <taxon>Pieridae</taxon>
        <taxon>Pierinae</taxon>
        <taxon>Leptosia</taxon>
    </lineage>
</organism>
<evidence type="ECO:0008006" key="3">
    <source>
        <dbReference type="Google" id="ProtNLM"/>
    </source>
</evidence>
<dbReference type="GO" id="GO:0005634">
    <property type="term" value="C:nucleus"/>
    <property type="evidence" value="ECO:0007669"/>
    <property type="project" value="TreeGrafter"/>
</dbReference>
<protein>
    <recommendedName>
        <fullName evidence="3">Ecdysoneless</fullName>
    </recommendedName>
</protein>
<dbReference type="EMBL" id="CAVLEF010000283">
    <property type="protein sequence ID" value="CAK1556268.1"/>
    <property type="molecule type" value="Genomic_DNA"/>
</dbReference>
<dbReference type="PANTHER" id="PTHR13060:SF0">
    <property type="entry name" value="PROTEIN ECDYSONELESS HOMOLOG"/>
    <property type="match status" value="1"/>
</dbReference>
<reference evidence="1 2" key="1">
    <citation type="submission" date="2023-11" db="EMBL/GenBank/DDBJ databases">
        <authorList>
            <person name="Okamura Y."/>
        </authorList>
    </citation>
    <scope>NUCLEOTIDE SEQUENCE [LARGE SCALE GENOMIC DNA]</scope>
</reference>
<comment type="caution">
    <text evidence="1">The sequence shown here is derived from an EMBL/GenBank/DDBJ whole genome shotgun (WGS) entry which is preliminary data.</text>
</comment>
<name>A0AAV1K5F0_9NEOP</name>
<evidence type="ECO:0000313" key="1">
    <source>
        <dbReference type="EMBL" id="CAK1556268.1"/>
    </source>
</evidence>
<dbReference type="Pfam" id="PF07093">
    <property type="entry name" value="SGT1"/>
    <property type="match status" value="1"/>
</dbReference>
<dbReference type="InterPro" id="IPR010770">
    <property type="entry name" value="Ecd"/>
</dbReference>
<proteinExistence type="predicted"/>
<evidence type="ECO:0000313" key="2">
    <source>
        <dbReference type="Proteomes" id="UP001497472"/>
    </source>
</evidence>
<dbReference type="Proteomes" id="UP001497472">
    <property type="component" value="Unassembled WGS sequence"/>
</dbReference>